<dbReference type="PANTHER" id="PTHR42784:SF1">
    <property type="entry name" value="PYRANOSE 2-OXIDASE"/>
    <property type="match status" value="1"/>
</dbReference>
<dbReference type="InterPro" id="IPR012814">
    <property type="entry name" value="P2OX"/>
</dbReference>
<evidence type="ECO:0000256" key="9">
    <source>
        <dbReference type="ARBA" id="ARBA00023002"/>
    </source>
</evidence>
<reference evidence="15 16" key="1">
    <citation type="submission" date="2024-02" db="EMBL/GenBank/DDBJ databases">
        <title>A draft genome for the cacao thread blight pathogen Marasmius crinis-equi.</title>
        <authorList>
            <person name="Cohen S.P."/>
            <person name="Baruah I.K."/>
            <person name="Amoako-Attah I."/>
            <person name="Bukari Y."/>
            <person name="Meinhardt L.W."/>
            <person name="Bailey B.A."/>
        </authorList>
    </citation>
    <scope>NUCLEOTIDE SEQUENCE [LARGE SCALE GENOMIC DNA]</scope>
    <source>
        <strain evidence="15 16">GH-76</strain>
    </source>
</reference>
<dbReference type="SUPFAM" id="SSF54373">
    <property type="entry name" value="FAD-linked reductases, C-terminal domain"/>
    <property type="match status" value="1"/>
</dbReference>
<evidence type="ECO:0000256" key="3">
    <source>
        <dbReference type="ARBA" id="ARBA00010790"/>
    </source>
</evidence>
<feature type="domain" description="Glucose-methanol-choline oxidoreductase C-terminal" evidence="14">
    <location>
        <begin position="500"/>
        <end position="554"/>
    </location>
</feature>
<keyword evidence="8" id="KW-0274">FAD</keyword>
<dbReference type="Proteomes" id="UP001465976">
    <property type="component" value="Unassembled WGS sequence"/>
</dbReference>
<accession>A0ABR3F4J3</accession>
<dbReference type="Gene3D" id="3.50.50.60">
    <property type="entry name" value="FAD/NAD(P)-binding domain"/>
    <property type="match status" value="2"/>
</dbReference>
<keyword evidence="7" id="KW-0285">Flavoprotein</keyword>
<evidence type="ECO:0000256" key="2">
    <source>
        <dbReference type="ARBA" id="ARBA00001974"/>
    </source>
</evidence>
<dbReference type="InterPro" id="IPR051473">
    <property type="entry name" value="P2Ox-like"/>
</dbReference>
<dbReference type="InterPro" id="IPR036188">
    <property type="entry name" value="FAD/NAD-bd_sf"/>
</dbReference>
<evidence type="ECO:0000256" key="5">
    <source>
        <dbReference type="ARBA" id="ARBA00013082"/>
    </source>
</evidence>
<organism evidence="15 16">
    <name type="scientific">Marasmius crinis-equi</name>
    <dbReference type="NCBI Taxonomy" id="585013"/>
    <lineage>
        <taxon>Eukaryota</taxon>
        <taxon>Fungi</taxon>
        <taxon>Dikarya</taxon>
        <taxon>Basidiomycota</taxon>
        <taxon>Agaricomycotina</taxon>
        <taxon>Agaricomycetes</taxon>
        <taxon>Agaricomycetidae</taxon>
        <taxon>Agaricales</taxon>
        <taxon>Marasmiineae</taxon>
        <taxon>Marasmiaceae</taxon>
        <taxon>Marasmius</taxon>
    </lineage>
</organism>
<feature type="domain" description="Glucose-methanol-choline oxidoreductase N-terminal" evidence="13">
    <location>
        <begin position="250"/>
        <end position="333"/>
    </location>
</feature>
<dbReference type="EMBL" id="JBAHYK010000983">
    <property type="protein sequence ID" value="KAL0570156.1"/>
    <property type="molecule type" value="Genomic_DNA"/>
</dbReference>
<evidence type="ECO:0000256" key="12">
    <source>
        <dbReference type="ARBA" id="ARBA00031330"/>
    </source>
</evidence>
<keyword evidence="16" id="KW-1185">Reference proteome</keyword>
<protein>
    <recommendedName>
        <fullName evidence="6">Pyranose 2-oxidase</fullName>
        <ecNumber evidence="5">1.1.3.10</ecNumber>
    </recommendedName>
    <alternativeName>
        <fullName evidence="11">FAD-oxidoreductase</fullName>
    </alternativeName>
    <alternativeName>
        <fullName evidence="10">Glucose 2-oxidase</fullName>
    </alternativeName>
    <alternativeName>
        <fullName evidence="12">Pyranose:oxygen 2-oxidoreductase</fullName>
    </alternativeName>
</protein>
<sequence>MPNHLSSENIQALLNCSSEEEMKEKAKDLKIRIEFSTVFIAGSGPVGCTYARLVLDQYKEPDAVVMMAEIGSQDHPVVGAHHKNSIKYQKDIDAFVNVIKGALQPISVPPTDPLQTTLAGAAWHPPLNPEDGVLVIQGHNPNQKPGVNLRASAVTRTVGGMATHWTCACPLPHEEERVHCPIDKAEFDGLLGRAGQLLNVHDDQYDNAIRHTVVKERLGAMLPEERGLRSLPLAVQRRTDNPDYVTWTGSDTILGEAAKDPRFKLKTETRVTRLISNKQNPRKVSAVLTRDLNTNEDVLIIAKAYVITCGAIGTPQILWNSGIRPPALGRHLTLLKIVLLREIVDRIPFDPRFEERVERHRERHPSDPLPIPFNDPEPQVNLPYTAKYPWHVQIHRDAFSYGDVGPKADPRVVVDLRFFGKGEIRAENRVTFGKEGLREGDWRAGVTDIYGMPQPTFHVERTKDDGDRDQRMMEDMTAVASMLGGYLPDSYPQFMEPGLALHITGTIRVGKDPENSVADPNSRVHGFDDLWVGGNGCIPDATASNPTRTSVAYAIRGAEAIVAHLRQP</sequence>
<evidence type="ECO:0000256" key="7">
    <source>
        <dbReference type="ARBA" id="ARBA00022630"/>
    </source>
</evidence>
<dbReference type="Pfam" id="PF00732">
    <property type="entry name" value="GMC_oxred_N"/>
    <property type="match status" value="1"/>
</dbReference>
<evidence type="ECO:0000313" key="15">
    <source>
        <dbReference type="EMBL" id="KAL0570156.1"/>
    </source>
</evidence>
<evidence type="ECO:0000256" key="10">
    <source>
        <dbReference type="ARBA" id="ARBA00030508"/>
    </source>
</evidence>
<dbReference type="EC" id="1.1.3.10" evidence="5"/>
<dbReference type="InterPro" id="IPR000172">
    <property type="entry name" value="GMC_OxRdtase_N"/>
</dbReference>
<evidence type="ECO:0000259" key="14">
    <source>
        <dbReference type="Pfam" id="PF05199"/>
    </source>
</evidence>
<evidence type="ECO:0000256" key="11">
    <source>
        <dbReference type="ARBA" id="ARBA00031159"/>
    </source>
</evidence>
<dbReference type="InterPro" id="IPR007867">
    <property type="entry name" value="GMC_OxRtase_C"/>
</dbReference>
<comment type="caution">
    <text evidence="15">The sequence shown here is derived from an EMBL/GenBank/DDBJ whole genome shotgun (WGS) entry which is preliminary data.</text>
</comment>
<name>A0ABR3F4J3_9AGAR</name>
<keyword evidence="9" id="KW-0560">Oxidoreductase</keyword>
<dbReference type="Pfam" id="PF05199">
    <property type="entry name" value="GMC_oxred_C"/>
    <property type="match status" value="1"/>
</dbReference>
<comment type="cofactor">
    <cofactor evidence="2">
        <name>FAD</name>
        <dbReference type="ChEBI" id="CHEBI:57692"/>
    </cofactor>
</comment>
<gene>
    <name evidence="15" type="primary">P2OX</name>
    <name evidence="15" type="ORF">V5O48_011811</name>
</gene>
<dbReference type="NCBIfam" id="TIGR02462">
    <property type="entry name" value="pyranose_ox"/>
    <property type="match status" value="1"/>
</dbReference>
<evidence type="ECO:0000259" key="13">
    <source>
        <dbReference type="Pfam" id="PF00732"/>
    </source>
</evidence>
<evidence type="ECO:0000256" key="8">
    <source>
        <dbReference type="ARBA" id="ARBA00022827"/>
    </source>
</evidence>
<dbReference type="SUPFAM" id="SSF51905">
    <property type="entry name" value="FAD/NAD(P)-binding domain"/>
    <property type="match status" value="1"/>
</dbReference>
<comment type="subunit">
    <text evidence="4">Homotetramer.</text>
</comment>
<comment type="similarity">
    <text evidence="3">Belongs to the GMC oxidoreductase family.</text>
</comment>
<comment type="catalytic activity">
    <reaction evidence="1">
        <text>D-glucose + O2 = 2-dehydro-D-glucose + H2O2</text>
        <dbReference type="Rhea" id="RHEA:10552"/>
        <dbReference type="ChEBI" id="CHEBI:4167"/>
        <dbReference type="ChEBI" id="CHEBI:15379"/>
        <dbReference type="ChEBI" id="CHEBI:16240"/>
        <dbReference type="ChEBI" id="CHEBI:16609"/>
        <dbReference type="EC" id="1.1.3.10"/>
    </reaction>
</comment>
<evidence type="ECO:0000256" key="4">
    <source>
        <dbReference type="ARBA" id="ARBA00011881"/>
    </source>
</evidence>
<evidence type="ECO:0000256" key="1">
    <source>
        <dbReference type="ARBA" id="ARBA00000827"/>
    </source>
</evidence>
<evidence type="ECO:0000256" key="6">
    <source>
        <dbReference type="ARBA" id="ARBA00016408"/>
    </source>
</evidence>
<proteinExistence type="inferred from homology"/>
<evidence type="ECO:0000313" key="16">
    <source>
        <dbReference type="Proteomes" id="UP001465976"/>
    </source>
</evidence>
<dbReference type="PANTHER" id="PTHR42784">
    <property type="entry name" value="PYRANOSE 2-OXIDASE"/>
    <property type="match status" value="1"/>
</dbReference>